<feature type="transmembrane region" description="Helical" evidence="1">
    <location>
        <begin position="198"/>
        <end position="216"/>
    </location>
</feature>
<feature type="transmembrane region" description="Helical" evidence="1">
    <location>
        <begin position="279"/>
        <end position="298"/>
    </location>
</feature>
<keyword evidence="1" id="KW-1133">Transmembrane helix</keyword>
<dbReference type="AlphaFoldDB" id="A0A918DH29"/>
<reference evidence="2" key="1">
    <citation type="journal article" date="2014" name="Int. J. Syst. Evol. Microbiol.">
        <title>Complete genome sequence of Corynebacterium casei LMG S-19264T (=DSM 44701T), isolated from a smear-ripened cheese.</title>
        <authorList>
            <consortium name="US DOE Joint Genome Institute (JGI-PGF)"/>
            <person name="Walter F."/>
            <person name="Albersmeier A."/>
            <person name="Kalinowski J."/>
            <person name="Ruckert C."/>
        </authorList>
    </citation>
    <scope>NUCLEOTIDE SEQUENCE</scope>
    <source>
        <strain evidence="2">CGMCC 4.7368</strain>
    </source>
</reference>
<evidence type="ECO:0000256" key="1">
    <source>
        <dbReference type="SAM" id="Phobius"/>
    </source>
</evidence>
<keyword evidence="3" id="KW-1185">Reference proteome</keyword>
<gene>
    <name evidence="2" type="ORF">GCM10012289_14870</name>
</gene>
<proteinExistence type="predicted"/>
<feature type="transmembrane region" description="Helical" evidence="1">
    <location>
        <begin position="70"/>
        <end position="88"/>
    </location>
</feature>
<feature type="transmembrane region" description="Helical" evidence="1">
    <location>
        <begin position="228"/>
        <end position="248"/>
    </location>
</feature>
<keyword evidence="1" id="KW-0472">Membrane</keyword>
<dbReference type="Proteomes" id="UP000646523">
    <property type="component" value="Unassembled WGS sequence"/>
</dbReference>
<comment type="caution">
    <text evidence="2">The sequence shown here is derived from an EMBL/GenBank/DDBJ whole genome shotgun (WGS) entry which is preliminary data.</text>
</comment>
<dbReference type="RefSeq" id="WP_189123246.1">
    <property type="nucleotide sequence ID" value="NZ_BMNH01000003.1"/>
</dbReference>
<sequence>MTSLETRYRRLLACYPRDHRTRHEEEMIGVLLAGSRPGQSRPHIADTADLLAGAVRVHCRRAFGTVSAPAWRDAVAAGMALWPLLILTDTLARQVLSLAPSIGPGLVRHWTQEPWSLLYWARPIIVFALPVLAVALRHRGIATLGALAFLLYLGGSPFPLSLALPNVSLPLLAQAVAVAVAFTRPAREGLSLISRRALMLWMPLALIGLAAGKVGRHVLDMATNHEMALWKPVPWLVIMAAAAGYAAGSAVGRRASLLLFLPVAALGDLGKLPSLPTSVALAQIGCVLSAFAVATMLARRQAGRDPFCAPDPGTWLEPDARS</sequence>
<protein>
    <submittedName>
        <fullName evidence="2">Uncharacterized protein</fullName>
    </submittedName>
</protein>
<evidence type="ECO:0000313" key="2">
    <source>
        <dbReference type="EMBL" id="GGO64764.1"/>
    </source>
</evidence>
<feature type="transmembrane region" description="Helical" evidence="1">
    <location>
        <begin position="141"/>
        <end position="161"/>
    </location>
</feature>
<dbReference type="EMBL" id="BMNH01000003">
    <property type="protein sequence ID" value="GGO64764.1"/>
    <property type="molecule type" value="Genomic_DNA"/>
</dbReference>
<organism evidence="2 3">
    <name type="scientific">Nonomuraea cavernae</name>
    <dbReference type="NCBI Taxonomy" id="2045107"/>
    <lineage>
        <taxon>Bacteria</taxon>
        <taxon>Bacillati</taxon>
        <taxon>Actinomycetota</taxon>
        <taxon>Actinomycetes</taxon>
        <taxon>Streptosporangiales</taxon>
        <taxon>Streptosporangiaceae</taxon>
        <taxon>Nonomuraea</taxon>
    </lineage>
</organism>
<feature type="transmembrane region" description="Helical" evidence="1">
    <location>
        <begin position="117"/>
        <end position="136"/>
    </location>
</feature>
<accession>A0A918DH29</accession>
<evidence type="ECO:0000313" key="3">
    <source>
        <dbReference type="Proteomes" id="UP000646523"/>
    </source>
</evidence>
<keyword evidence="1" id="KW-0812">Transmembrane</keyword>
<reference evidence="2" key="2">
    <citation type="submission" date="2020-09" db="EMBL/GenBank/DDBJ databases">
        <authorList>
            <person name="Sun Q."/>
            <person name="Zhou Y."/>
        </authorList>
    </citation>
    <scope>NUCLEOTIDE SEQUENCE</scope>
    <source>
        <strain evidence="2">CGMCC 4.7368</strain>
    </source>
</reference>
<name>A0A918DH29_9ACTN</name>